<keyword evidence="4 9" id="KW-1003">Cell membrane</keyword>
<feature type="transmembrane region" description="Helical" evidence="10">
    <location>
        <begin position="137"/>
        <end position="158"/>
    </location>
</feature>
<dbReference type="GO" id="GO:0015104">
    <property type="term" value="F:antimonite transmembrane transporter activity"/>
    <property type="evidence" value="ECO:0007669"/>
    <property type="project" value="TreeGrafter"/>
</dbReference>
<keyword evidence="3 9" id="KW-0813">Transport</keyword>
<evidence type="ECO:0000256" key="9">
    <source>
        <dbReference type="PIRNR" id="PIRNR005508"/>
    </source>
</evidence>
<evidence type="ECO:0000256" key="6">
    <source>
        <dbReference type="ARBA" id="ARBA00022849"/>
    </source>
</evidence>
<organism evidence="11">
    <name type="scientific">Campylobacter coli</name>
    <dbReference type="NCBI Taxonomy" id="195"/>
    <lineage>
        <taxon>Bacteria</taxon>
        <taxon>Pseudomonadati</taxon>
        <taxon>Campylobacterota</taxon>
        <taxon>Epsilonproteobacteria</taxon>
        <taxon>Campylobacterales</taxon>
        <taxon>Campylobacteraceae</taxon>
        <taxon>Campylobacter</taxon>
    </lineage>
</organism>
<evidence type="ECO:0000256" key="8">
    <source>
        <dbReference type="ARBA" id="ARBA00023136"/>
    </source>
</evidence>
<comment type="caution">
    <text evidence="11">The sequence shown here is derived from an EMBL/GenBank/DDBJ whole genome shotgun (WGS) entry which is preliminary data.</text>
</comment>
<sequence length="347" mass="39452">MLGFIDRFLTLWIFLAIFLGLILGIIFPNIALFWNLFEYKSVNVVLTLCLILMMYPPLAKVDYAKLSKVFDSKKVILLSMILNWFIGLLLMFILAFIFLKDEPLYMQGVIIIGLARCIAMVVVWSDLAKGDREYTSALVAMNSIFQILFFSTLAYIYLDFLPKLLGQSTLATSLDIDFSALSKNVLIYLGIPFLMGFITRTLLLKYKSKRWYENTFLPKISPITLITLLATIIIMCSYKANEVFHLPLEALKIAFVLTLYFIFMFFLTWFISKKNHLSYPKTCSLCFSASGNNFELAIIICIATFGLHSEQAFASIIGPLVEVPVLILLVKWALGKSLNSKKMNQAS</sequence>
<dbReference type="InterPro" id="IPR002657">
    <property type="entry name" value="BilAc:Na_symport/Acr3"/>
</dbReference>
<keyword evidence="7 9" id="KW-1133">Transmembrane helix</keyword>
<protein>
    <submittedName>
        <fullName evidence="11">Arsenite efflux transporter Acr3</fullName>
    </submittedName>
</protein>
<name>A0A626VEZ7_CAMCO</name>
<dbReference type="InterPro" id="IPR004706">
    <property type="entry name" value="Arsenical-R_Acr3"/>
</dbReference>
<feature type="transmembrane region" description="Helical" evidence="10">
    <location>
        <begin position="104"/>
        <end position="125"/>
    </location>
</feature>
<evidence type="ECO:0000256" key="5">
    <source>
        <dbReference type="ARBA" id="ARBA00022692"/>
    </source>
</evidence>
<evidence type="ECO:0000313" key="11">
    <source>
        <dbReference type="EMBL" id="EDB3183285.1"/>
    </source>
</evidence>
<evidence type="ECO:0000256" key="7">
    <source>
        <dbReference type="ARBA" id="ARBA00022989"/>
    </source>
</evidence>
<reference evidence="11" key="1">
    <citation type="submission" date="2019-10" db="EMBL/GenBank/DDBJ databases">
        <authorList>
            <person name="Ashton P.M."/>
            <person name="Dallman T."/>
            <person name="Nair S."/>
            <person name="De Pinna E."/>
            <person name="Peters T."/>
            <person name="Grant K."/>
        </authorList>
    </citation>
    <scope>NUCLEOTIDE SEQUENCE</scope>
    <source>
        <strain evidence="11">814990</strain>
    </source>
</reference>
<dbReference type="EMBL" id="AALNCH010000016">
    <property type="protein sequence ID" value="EDB3183285.1"/>
    <property type="molecule type" value="Genomic_DNA"/>
</dbReference>
<keyword evidence="8 9" id="KW-0472">Membrane</keyword>
<comment type="similarity">
    <text evidence="2 9">Belongs to the arsenical resistance-3 (ACR3) (TC 2.A.59) family.</text>
</comment>
<accession>A0A626VEZ7</accession>
<feature type="transmembrane region" description="Helical" evidence="10">
    <location>
        <begin position="75"/>
        <end position="98"/>
    </location>
</feature>
<evidence type="ECO:0000256" key="1">
    <source>
        <dbReference type="ARBA" id="ARBA00004651"/>
    </source>
</evidence>
<feature type="transmembrane region" description="Helical" evidence="10">
    <location>
        <begin position="216"/>
        <end position="238"/>
    </location>
</feature>
<keyword evidence="6" id="KW-0059">Arsenical resistance</keyword>
<comment type="subcellular location">
    <subcellularLocation>
        <location evidence="1 9">Cell membrane</location>
        <topology evidence="1 9">Multi-pass membrane protein</topology>
    </subcellularLocation>
</comment>
<dbReference type="Gene3D" id="1.20.1530.20">
    <property type="match status" value="1"/>
</dbReference>
<dbReference type="PIRSF" id="PIRSF005508">
    <property type="entry name" value="Acr3"/>
    <property type="match status" value="1"/>
</dbReference>
<evidence type="ECO:0000256" key="4">
    <source>
        <dbReference type="ARBA" id="ARBA00022475"/>
    </source>
</evidence>
<feature type="transmembrane region" description="Helical" evidence="10">
    <location>
        <begin position="312"/>
        <end position="334"/>
    </location>
</feature>
<feature type="transmembrane region" description="Helical" evidence="10">
    <location>
        <begin position="42"/>
        <end position="63"/>
    </location>
</feature>
<dbReference type="NCBIfam" id="TIGR00832">
    <property type="entry name" value="acr3"/>
    <property type="match status" value="1"/>
</dbReference>
<dbReference type="PANTHER" id="PTHR43057">
    <property type="entry name" value="ARSENITE EFFLUX TRANSPORTER"/>
    <property type="match status" value="1"/>
</dbReference>
<dbReference type="GO" id="GO:0015105">
    <property type="term" value="F:arsenite transmembrane transporter activity"/>
    <property type="evidence" value="ECO:0007669"/>
    <property type="project" value="TreeGrafter"/>
</dbReference>
<evidence type="ECO:0000256" key="10">
    <source>
        <dbReference type="SAM" id="Phobius"/>
    </source>
</evidence>
<feature type="transmembrane region" description="Helical" evidence="10">
    <location>
        <begin position="250"/>
        <end position="271"/>
    </location>
</feature>
<dbReference type="Pfam" id="PF01758">
    <property type="entry name" value="SBF"/>
    <property type="match status" value="1"/>
</dbReference>
<feature type="transmembrane region" description="Helical" evidence="10">
    <location>
        <begin position="283"/>
        <end position="306"/>
    </location>
</feature>
<evidence type="ECO:0000256" key="3">
    <source>
        <dbReference type="ARBA" id="ARBA00022448"/>
    </source>
</evidence>
<dbReference type="AlphaFoldDB" id="A0A626VEZ7"/>
<gene>
    <name evidence="11" type="primary">acr3</name>
    <name evidence="11" type="ORF">F9W89_08320</name>
</gene>
<feature type="transmembrane region" description="Helical" evidence="10">
    <location>
        <begin position="185"/>
        <end position="204"/>
    </location>
</feature>
<feature type="transmembrane region" description="Helical" evidence="10">
    <location>
        <begin position="12"/>
        <end position="36"/>
    </location>
</feature>
<dbReference type="InterPro" id="IPR038770">
    <property type="entry name" value="Na+/solute_symporter_sf"/>
</dbReference>
<evidence type="ECO:0000256" key="2">
    <source>
        <dbReference type="ARBA" id="ARBA00010110"/>
    </source>
</evidence>
<proteinExistence type="inferred from homology"/>
<keyword evidence="5 9" id="KW-0812">Transmembrane</keyword>
<dbReference type="FunFam" id="1.20.1530.20:FF:000009">
    <property type="entry name" value="Arsenite transporter, ACR3 family"/>
    <property type="match status" value="1"/>
</dbReference>
<dbReference type="GO" id="GO:0005886">
    <property type="term" value="C:plasma membrane"/>
    <property type="evidence" value="ECO:0007669"/>
    <property type="project" value="UniProtKB-SubCell"/>
</dbReference>
<dbReference type="PANTHER" id="PTHR43057:SF1">
    <property type="entry name" value="ARSENICAL-RESISTANCE PROTEIN 3"/>
    <property type="match status" value="1"/>
</dbReference>
<dbReference type="GO" id="GO:0046685">
    <property type="term" value="P:response to arsenic-containing substance"/>
    <property type="evidence" value="ECO:0007669"/>
    <property type="project" value="UniProtKB-KW"/>
</dbReference>
<dbReference type="GO" id="GO:0015297">
    <property type="term" value="F:antiporter activity"/>
    <property type="evidence" value="ECO:0007669"/>
    <property type="project" value="UniProtKB-UniRule"/>
</dbReference>